<keyword evidence="1" id="KW-1133">Transmembrane helix</keyword>
<sequence length="137" mass="14949">MEKERRNSVNKKINRSKKKGFTLIELLVVLGIIGVLALAVAPTMVSKVSEAKEKTDASNAKAIAMAVKTEIVEGNIKKTGDLTDTDLATLINKYFDGKIPTPQSESGDFVVKVDGNNITVMVGERNFYPNYVESAEE</sequence>
<dbReference type="Gene3D" id="3.30.700.10">
    <property type="entry name" value="Glycoprotein, Type 4 Pilin"/>
    <property type="match status" value="1"/>
</dbReference>
<keyword evidence="1" id="KW-0812">Transmembrane</keyword>
<dbReference type="PROSITE" id="PS00409">
    <property type="entry name" value="PROKAR_NTER_METHYL"/>
    <property type="match status" value="1"/>
</dbReference>
<evidence type="ECO:0000313" key="3">
    <source>
        <dbReference type="Proteomes" id="UP000768462"/>
    </source>
</evidence>
<dbReference type="Pfam" id="PF07963">
    <property type="entry name" value="N_methyl"/>
    <property type="match status" value="1"/>
</dbReference>
<evidence type="ECO:0000313" key="2">
    <source>
        <dbReference type="EMBL" id="MBE6061030.1"/>
    </source>
</evidence>
<gene>
    <name evidence="2" type="ORF">E7215_12775</name>
</gene>
<dbReference type="EMBL" id="SVCM01000145">
    <property type="protein sequence ID" value="MBE6061030.1"/>
    <property type="molecule type" value="Genomic_DNA"/>
</dbReference>
<dbReference type="NCBIfam" id="TIGR02532">
    <property type="entry name" value="IV_pilin_GFxxxE"/>
    <property type="match status" value="1"/>
</dbReference>
<reference evidence="2" key="1">
    <citation type="submission" date="2019-04" db="EMBL/GenBank/DDBJ databases">
        <title>Evolution of Biomass-Degrading Anaerobic Consortia Revealed by Metagenomics.</title>
        <authorList>
            <person name="Peng X."/>
        </authorList>
    </citation>
    <scope>NUCLEOTIDE SEQUENCE</scope>
    <source>
        <strain evidence="2">SIG254</strain>
    </source>
</reference>
<dbReference type="SUPFAM" id="SSF54523">
    <property type="entry name" value="Pili subunits"/>
    <property type="match status" value="1"/>
</dbReference>
<dbReference type="Proteomes" id="UP000768462">
    <property type="component" value="Unassembled WGS sequence"/>
</dbReference>
<dbReference type="AlphaFoldDB" id="A0A927WD67"/>
<proteinExistence type="predicted"/>
<comment type="caution">
    <text evidence="2">The sequence shown here is derived from an EMBL/GenBank/DDBJ whole genome shotgun (WGS) entry which is preliminary data.</text>
</comment>
<organism evidence="2 3">
    <name type="scientific">Clostridium sulfidigenes</name>
    <dbReference type="NCBI Taxonomy" id="318464"/>
    <lineage>
        <taxon>Bacteria</taxon>
        <taxon>Bacillati</taxon>
        <taxon>Bacillota</taxon>
        <taxon>Clostridia</taxon>
        <taxon>Eubacteriales</taxon>
        <taxon>Clostridiaceae</taxon>
        <taxon>Clostridium</taxon>
    </lineage>
</organism>
<dbReference type="InterPro" id="IPR045584">
    <property type="entry name" value="Pilin-like"/>
</dbReference>
<protein>
    <submittedName>
        <fullName evidence="2">Type II secretion system protein</fullName>
    </submittedName>
</protein>
<feature type="transmembrane region" description="Helical" evidence="1">
    <location>
        <begin position="21"/>
        <end position="45"/>
    </location>
</feature>
<evidence type="ECO:0000256" key="1">
    <source>
        <dbReference type="SAM" id="Phobius"/>
    </source>
</evidence>
<dbReference type="InterPro" id="IPR012902">
    <property type="entry name" value="N_methyl_site"/>
</dbReference>
<name>A0A927WD67_9CLOT</name>
<accession>A0A927WD67</accession>
<keyword evidence="1" id="KW-0472">Membrane</keyword>